<organism evidence="2 3">
    <name type="scientific">Limnoraphis robusta CS-951</name>
    <dbReference type="NCBI Taxonomy" id="1637645"/>
    <lineage>
        <taxon>Bacteria</taxon>
        <taxon>Bacillati</taxon>
        <taxon>Cyanobacteriota</taxon>
        <taxon>Cyanophyceae</taxon>
        <taxon>Oscillatoriophycideae</taxon>
        <taxon>Oscillatoriales</taxon>
        <taxon>Sirenicapillariaceae</taxon>
        <taxon>Limnoraphis</taxon>
    </lineage>
</organism>
<keyword evidence="1" id="KW-0812">Transmembrane</keyword>
<feature type="transmembrane region" description="Helical" evidence="1">
    <location>
        <begin position="86"/>
        <end position="110"/>
    </location>
</feature>
<evidence type="ECO:0000313" key="3">
    <source>
        <dbReference type="Proteomes" id="UP000033607"/>
    </source>
</evidence>
<dbReference type="EMBL" id="LATL02000004">
    <property type="protein sequence ID" value="KKD37865.1"/>
    <property type="molecule type" value="Genomic_DNA"/>
</dbReference>
<name>A0A0F5YI33_9CYAN</name>
<dbReference type="AlphaFoldDB" id="A0A0F5YI33"/>
<accession>A0A0F5YI33</accession>
<keyword evidence="1" id="KW-0472">Membrane</keyword>
<gene>
    <name evidence="2" type="ORF">WN50_11935</name>
</gene>
<keyword evidence="1" id="KW-1133">Transmembrane helix</keyword>
<dbReference type="RefSeq" id="WP_046278769.1">
    <property type="nucleotide sequence ID" value="NZ_LATL02000004.1"/>
</dbReference>
<dbReference type="Proteomes" id="UP000033607">
    <property type="component" value="Unassembled WGS sequence"/>
</dbReference>
<feature type="transmembrane region" description="Helical" evidence="1">
    <location>
        <begin position="47"/>
        <end position="74"/>
    </location>
</feature>
<dbReference type="OrthoDB" id="455667at2"/>
<feature type="transmembrane region" description="Helical" evidence="1">
    <location>
        <begin position="15"/>
        <end position="35"/>
    </location>
</feature>
<reference evidence="2 3" key="1">
    <citation type="submission" date="2015-06" db="EMBL/GenBank/DDBJ databases">
        <title>Draft genome assembly of filamentous brackish cyanobacterium Limnoraphis robusta strain CS-951.</title>
        <authorList>
            <person name="Willis A."/>
            <person name="Parks M."/>
            <person name="Burford M.A."/>
        </authorList>
    </citation>
    <scope>NUCLEOTIDE SEQUENCE [LARGE SCALE GENOMIC DNA]</scope>
    <source>
        <strain evidence="2 3">CS-951</strain>
    </source>
</reference>
<proteinExistence type="predicted"/>
<evidence type="ECO:0000313" key="2">
    <source>
        <dbReference type="EMBL" id="KKD37865.1"/>
    </source>
</evidence>
<evidence type="ECO:0000256" key="1">
    <source>
        <dbReference type="SAM" id="Phobius"/>
    </source>
</evidence>
<sequence length="207" mass="23489">MASGSNSVHFQTKFLIGWAIFGLVVGMGLLISEMNSPSGSFNGIGEVLSYVLLIIPCSVVLGGFCLLIDGLFLHQGTFSQVTHPEWFWYVYPVFFIWSLTLSFVLGLLGIKSSSSGRPFPPIPPEDVKREVDNMTIDDFLKKFDEAIKQGEKQGKIKPEQQKIIRKLRKLDRSKYNKRFQEIFNSNELDEIFELLIQVLRLLGRRVG</sequence>
<comment type="caution">
    <text evidence="2">The sequence shown here is derived from an EMBL/GenBank/DDBJ whole genome shotgun (WGS) entry which is preliminary data.</text>
</comment>
<protein>
    <submittedName>
        <fullName evidence="2">Uncharacterized protein</fullName>
    </submittedName>
</protein>